<keyword evidence="2" id="KW-1185">Reference proteome</keyword>
<reference evidence="1 2" key="1">
    <citation type="submission" date="2013-11" db="EMBL/GenBank/DDBJ databases">
        <title>Comparative genomics of Ignicoccus.</title>
        <authorList>
            <person name="Podar M."/>
        </authorList>
    </citation>
    <scope>NUCLEOTIDE SEQUENCE [LARGE SCALE GENOMIC DNA]</scope>
    <source>
        <strain evidence="1 2">DSM 13165</strain>
    </source>
</reference>
<evidence type="ECO:0000313" key="2">
    <source>
        <dbReference type="Proteomes" id="UP000060778"/>
    </source>
</evidence>
<sequence length="209" mass="24813">MANNERFKKSFTPWIPDKDTFKCLENTREELRELIQAIRDFYDDSREYFNEYIGTGESETERLINNYKKLCRYIESRSNAIFVHGPPGSGKSTIMGHALWYLSINEDSRFSEHPINVPLYLLGILDISLLPPNDTLMQWLFTLLEENTRELIERYNKLGYTREEDIENMKELKRHLNSLKKYFPFFETGIVDLAKFFSTDIEELEEVVQ</sequence>
<accession>A0A0U2WMR1</accession>
<protein>
    <submittedName>
        <fullName evidence="1">Uncharacterized protein</fullName>
    </submittedName>
</protein>
<name>A0A0U2WMR1_9CREN</name>
<gene>
    <name evidence="1" type="ORF">EYM_01750</name>
</gene>
<organism evidence="1 2">
    <name type="scientific">Ignicoccus islandicus DSM 13165</name>
    <dbReference type="NCBI Taxonomy" id="940295"/>
    <lineage>
        <taxon>Archaea</taxon>
        <taxon>Thermoproteota</taxon>
        <taxon>Thermoprotei</taxon>
        <taxon>Desulfurococcales</taxon>
        <taxon>Desulfurococcaceae</taxon>
        <taxon>Ignicoccus</taxon>
    </lineage>
</organism>
<evidence type="ECO:0000313" key="1">
    <source>
        <dbReference type="EMBL" id="ALU12241.1"/>
    </source>
</evidence>
<dbReference type="InterPro" id="IPR027417">
    <property type="entry name" value="P-loop_NTPase"/>
</dbReference>
<dbReference type="Proteomes" id="UP000060778">
    <property type="component" value="Chromosome"/>
</dbReference>
<dbReference type="AlphaFoldDB" id="A0A0U2WMR1"/>
<dbReference type="SUPFAM" id="SSF52540">
    <property type="entry name" value="P-loop containing nucleoside triphosphate hydrolases"/>
    <property type="match status" value="2"/>
</dbReference>
<dbReference type="GeneID" id="30679756"/>
<proteinExistence type="predicted"/>
<dbReference type="Gene3D" id="3.40.50.300">
    <property type="entry name" value="P-loop containing nucleotide triphosphate hydrolases"/>
    <property type="match status" value="1"/>
</dbReference>
<dbReference type="STRING" id="940295.EYM_01750"/>
<dbReference type="KEGG" id="iis:EYM_01750"/>
<dbReference type="EMBL" id="CP006867">
    <property type="protein sequence ID" value="ALU12241.1"/>
    <property type="molecule type" value="Genomic_DNA"/>
</dbReference>
<dbReference type="RefSeq" id="WP_075049387.1">
    <property type="nucleotide sequence ID" value="NZ_CP006867.1"/>
</dbReference>